<accession>A8P2I7</accession>
<evidence type="ECO:0000313" key="1">
    <source>
        <dbReference type="EMBL" id="EDP36736.1"/>
    </source>
</evidence>
<dbReference type="AlphaFoldDB" id="A8P2I7"/>
<protein>
    <submittedName>
        <fullName evidence="1">Uncharacterized protein</fullName>
    </submittedName>
</protein>
<organism evidence="1">
    <name type="scientific">Brugia malayi</name>
    <name type="common">Filarial nematode worm</name>
    <dbReference type="NCBI Taxonomy" id="6279"/>
    <lineage>
        <taxon>Eukaryota</taxon>
        <taxon>Metazoa</taxon>
        <taxon>Ecdysozoa</taxon>
        <taxon>Nematoda</taxon>
        <taxon>Chromadorea</taxon>
        <taxon>Rhabditida</taxon>
        <taxon>Spirurina</taxon>
        <taxon>Spiruromorpha</taxon>
        <taxon>Filarioidea</taxon>
        <taxon>Onchocercidae</taxon>
        <taxon>Brugia</taxon>
    </lineage>
</organism>
<name>A8P2I7_BRUMA</name>
<dbReference type="EMBL" id="DS238550">
    <property type="protein sequence ID" value="EDP36736.1"/>
    <property type="molecule type" value="Genomic_DNA"/>
</dbReference>
<proteinExistence type="predicted"/>
<gene>
    <name evidence="1" type="ORF">Bm1_14820</name>
</gene>
<reference evidence="1" key="1">
    <citation type="journal article" date="2007" name="Science">
        <title>Draft genome of the filarial nematode parasite Brugia malayi.</title>
        <authorList>
            <person name="Ghedin E."/>
            <person name="Wang S."/>
            <person name="Spiro D."/>
            <person name="Caler E."/>
            <person name="Zhao Q."/>
            <person name="Crabtree J."/>
            <person name="Allen J.E."/>
            <person name="Delcher A.L."/>
            <person name="Guiliano D.B."/>
            <person name="Miranda-Saavedra D."/>
            <person name="Angiuoli S.V."/>
            <person name="Creasy T."/>
            <person name="Amedeo P."/>
            <person name="Haas B."/>
            <person name="El-Sayed N.M."/>
            <person name="Wortman J.R."/>
            <person name="Feldblyum T."/>
            <person name="Tallon L."/>
            <person name="Schatz M."/>
            <person name="Shumway M."/>
            <person name="Koo H."/>
            <person name="Salzberg S.L."/>
            <person name="Schobel S."/>
            <person name="Pertea M."/>
            <person name="Pop M."/>
            <person name="White O."/>
            <person name="Barton G.J."/>
            <person name="Carlow C.K."/>
            <person name="Crawford M.J."/>
            <person name="Daub J."/>
            <person name="Dimmic M.W."/>
            <person name="Estes C.F."/>
            <person name="Foster J.M."/>
            <person name="Ganatra M."/>
            <person name="Gregory W.F."/>
            <person name="Johnson N.M."/>
            <person name="Jin J."/>
            <person name="Komuniecki R."/>
            <person name="Korf I."/>
            <person name="Kumar S."/>
            <person name="Laney S."/>
            <person name="Li B.W."/>
            <person name="Li W."/>
            <person name="Lindblom T.H."/>
            <person name="Lustigman S."/>
            <person name="Ma D."/>
            <person name="Maina C.V."/>
            <person name="Martin D.M."/>
            <person name="McCarter J.P."/>
            <person name="McReynolds L."/>
            <person name="Mitreva M."/>
            <person name="Nutman T.B."/>
            <person name="Parkinson J."/>
            <person name="Peregrin-Alvarez J.M."/>
            <person name="Poole C."/>
            <person name="Ren Q."/>
            <person name="Saunders L."/>
            <person name="Sluder A.E."/>
            <person name="Smith K."/>
            <person name="Stanke M."/>
            <person name="Unnasch T.R."/>
            <person name="Ware J."/>
            <person name="Wei A.D."/>
            <person name="Weil G."/>
            <person name="Williams D.J."/>
            <person name="Zhang Y."/>
            <person name="Williams S.A."/>
            <person name="Fraser-Liggett C."/>
            <person name="Slatko B."/>
            <person name="Blaxter M.L."/>
            <person name="Scott A.L."/>
        </authorList>
    </citation>
    <scope>NUCLEOTIDE SEQUENCE [LARGE SCALE GENOMIC DNA]</scope>
</reference>
<sequence length="102" mass="11681">MRIGRKGDINLLNFRLEDELEMVRDTAVSVLETLKAIKITKMNKCEVIRECTTDSLMKNSESVATIQPSVHEQVVLLLLLQLLKSDFPYVVLVILKFDTLNF</sequence>